<evidence type="ECO:0008006" key="3">
    <source>
        <dbReference type="Google" id="ProtNLM"/>
    </source>
</evidence>
<dbReference type="NCBIfam" id="NF033832">
    <property type="entry name" value="sce7726_fam"/>
    <property type="match status" value="1"/>
</dbReference>
<evidence type="ECO:0000313" key="1">
    <source>
        <dbReference type="EMBL" id="ANW03801.1"/>
    </source>
</evidence>
<proteinExistence type="predicted"/>
<name>A0A1B1ULX6_9BRAD</name>
<dbReference type="InterPro" id="IPR047729">
    <property type="entry name" value="Sce7726-like"/>
</dbReference>
<accession>A0A1B1ULX6</accession>
<dbReference type="Proteomes" id="UP000092839">
    <property type="component" value="Chromosome"/>
</dbReference>
<gene>
    <name evidence="1" type="ORF">LMTR13_30320</name>
</gene>
<sequence>MSNPDYIAPLNEVSLKCLFLEHLRGLRTVDQNSIIASEYALGRVGRRIDLAIWNGEFIGVEFKSKFDSLRRLSWQLQAYLQCFDRVIVVIDQRHSQKVTEMLPAPVELWTVDSLGNLTQAQAAGVNRSQSAQALANLCSLAQLRRLAPVSNNDGVYRGRLNISASELRTEDVYEAAIEAFKRTFVHSSRAFWNEVADKKIDPDRMLALSRFSDLRTRRALMQQDEQIFWQKWAQEASDSLLPLPSLLA</sequence>
<dbReference type="RefSeq" id="WP_065730971.1">
    <property type="nucleotide sequence ID" value="NZ_CP016428.1"/>
</dbReference>
<organism evidence="1 2">
    <name type="scientific">Bradyrhizobium icense</name>
    <dbReference type="NCBI Taxonomy" id="1274631"/>
    <lineage>
        <taxon>Bacteria</taxon>
        <taxon>Pseudomonadati</taxon>
        <taxon>Pseudomonadota</taxon>
        <taxon>Alphaproteobacteria</taxon>
        <taxon>Hyphomicrobiales</taxon>
        <taxon>Nitrobacteraceae</taxon>
        <taxon>Bradyrhizobium</taxon>
    </lineage>
</organism>
<dbReference type="STRING" id="1274631.LMTR13_30320"/>
<dbReference type="OrthoDB" id="3358108at2"/>
<reference evidence="1 2" key="1">
    <citation type="submission" date="2016-07" db="EMBL/GenBank/DDBJ databases">
        <title>Complete genome sequence of Bradyrhizobium icense LMTR 13T, a potential inoculant strain isolated from lima bean (Phaseolus lunatus) in Peru.</title>
        <authorList>
            <person name="Ormeno-Orrillo E."/>
            <person name="Duran D."/>
            <person name="Rogel M.A."/>
            <person name="Rey L."/>
            <person name="Imperial J."/>
            <person name="Ruiz-Argueso T."/>
            <person name="Martinez-Romero E."/>
        </authorList>
    </citation>
    <scope>NUCLEOTIDE SEQUENCE [LARGE SCALE GENOMIC DNA]</scope>
    <source>
        <strain evidence="1 2">LMTR 13</strain>
    </source>
</reference>
<dbReference type="KEGG" id="bic:LMTR13_30320"/>
<evidence type="ECO:0000313" key="2">
    <source>
        <dbReference type="Proteomes" id="UP000092839"/>
    </source>
</evidence>
<keyword evidence="2" id="KW-1185">Reference proteome</keyword>
<protein>
    <recommendedName>
        <fullName evidence="3">Sce7726 family protein</fullName>
    </recommendedName>
</protein>
<dbReference type="AlphaFoldDB" id="A0A1B1ULX6"/>
<dbReference type="EMBL" id="CP016428">
    <property type="protein sequence ID" value="ANW03801.1"/>
    <property type="molecule type" value="Genomic_DNA"/>
</dbReference>